<dbReference type="EMBL" id="OY660887">
    <property type="protein sequence ID" value="CAJ1087252.1"/>
    <property type="molecule type" value="Genomic_DNA"/>
</dbReference>
<gene>
    <name evidence="3" type="ORF">XNOV1_A038657</name>
</gene>
<evidence type="ECO:0000256" key="1">
    <source>
        <dbReference type="SAM" id="MobiDB-lite"/>
    </source>
</evidence>
<reference evidence="3" key="1">
    <citation type="submission" date="2023-08" db="EMBL/GenBank/DDBJ databases">
        <authorList>
            <person name="Alioto T."/>
            <person name="Alioto T."/>
            <person name="Gomez Garrido J."/>
        </authorList>
    </citation>
    <scope>NUCLEOTIDE SEQUENCE</scope>
</reference>
<feature type="region of interest" description="Disordered" evidence="1">
    <location>
        <begin position="269"/>
        <end position="294"/>
    </location>
</feature>
<evidence type="ECO:0000313" key="3">
    <source>
        <dbReference type="EMBL" id="CAJ1087252.1"/>
    </source>
</evidence>
<protein>
    <submittedName>
        <fullName evidence="3">Uncharacterized protein LOC120545684 isoform X5</fullName>
    </submittedName>
</protein>
<keyword evidence="4" id="KW-1185">Reference proteome</keyword>
<dbReference type="Proteomes" id="UP001178508">
    <property type="component" value="Chromosome 24"/>
</dbReference>
<sequence>MAQNAAKPRAESFSVAEQNLLMELYDDYRDIITKKGNTAQINKAREAAWKTIADRLNASNLGGQKRTWQQVKVKYKNILTNATKKKAQLGATGGGPPPEEFTQAESLALSYNKGPKIDGIQGGSASSPIDPAIRATFVEGHTLMGNSPPFSGNVGSGTQFFRGSKIASPPELRARAEALLHLASPLVALHQCREQQGLMSVEGVVFEEKSSVKVSLWRKAAPEPLVVGKTIRMTHVKSQRTEYGLLVNSTSFMKIEPRACSGSFQVAANKLRPPSGGDHQAESPQRRLTSGSDL</sequence>
<dbReference type="InterPro" id="IPR028002">
    <property type="entry name" value="Myb_DNA-bind_5"/>
</dbReference>
<dbReference type="AlphaFoldDB" id="A0AAV1HMT4"/>
<evidence type="ECO:0000313" key="4">
    <source>
        <dbReference type="Proteomes" id="UP001178508"/>
    </source>
</evidence>
<feature type="domain" description="Myb/SANT-like DNA-binding" evidence="2">
    <location>
        <begin position="9"/>
        <end position="87"/>
    </location>
</feature>
<organism evidence="3 4">
    <name type="scientific">Xyrichtys novacula</name>
    <name type="common">Pearly razorfish</name>
    <name type="synonym">Hemipteronotus novacula</name>
    <dbReference type="NCBI Taxonomy" id="13765"/>
    <lineage>
        <taxon>Eukaryota</taxon>
        <taxon>Metazoa</taxon>
        <taxon>Chordata</taxon>
        <taxon>Craniata</taxon>
        <taxon>Vertebrata</taxon>
        <taxon>Euteleostomi</taxon>
        <taxon>Actinopterygii</taxon>
        <taxon>Neopterygii</taxon>
        <taxon>Teleostei</taxon>
        <taxon>Neoteleostei</taxon>
        <taxon>Acanthomorphata</taxon>
        <taxon>Eupercaria</taxon>
        <taxon>Labriformes</taxon>
        <taxon>Labridae</taxon>
        <taxon>Xyrichtys</taxon>
    </lineage>
</organism>
<accession>A0AAV1HMT4</accession>
<proteinExistence type="predicted"/>
<name>A0AAV1HMT4_XYRNO</name>
<dbReference type="Pfam" id="PF13873">
    <property type="entry name" value="Myb_DNA-bind_5"/>
    <property type="match status" value="1"/>
</dbReference>
<evidence type="ECO:0000259" key="2">
    <source>
        <dbReference type="Pfam" id="PF13873"/>
    </source>
</evidence>